<dbReference type="SUPFAM" id="SSF47473">
    <property type="entry name" value="EF-hand"/>
    <property type="match status" value="1"/>
</dbReference>
<dbReference type="GO" id="GO:0005509">
    <property type="term" value="F:calcium ion binding"/>
    <property type="evidence" value="ECO:0007669"/>
    <property type="project" value="InterPro"/>
</dbReference>
<evidence type="ECO:0000313" key="3">
    <source>
        <dbReference type="Proteomes" id="UP000796880"/>
    </source>
</evidence>
<dbReference type="EMBL" id="VOIH02000001">
    <property type="protein sequence ID" value="KAF3456127.1"/>
    <property type="molecule type" value="Genomic_DNA"/>
</dbReference>
<dbReference type="PROSITE" id="PS50222">
    <property type="entry name" value="EF_HAND_2"/>
    <property type="match status" value="1"/>
</dbReference>
<gene>
    <name evidence="2" type="ORF">FNV43_RR00775</name>
</gene>
<comment type="caution">
    <text evidence="2">The sequence shown here is derived from an EMBL/GenBank/DDBJ whole genome shotgun (WGS) entry which is preliminary data.</text>
</comment>
<dbReference type="Proteomes" id="UP000796880">
    <property type="component" value="Unassembled WGS sequence"/>
</dbReference>
<sequence length="216" mass="24910">MSMYNQTILAANAYYNNGPKELKERIWDFFKSVDTNRDGGVSFDEFLHYLHQSDYIRVIDPRIFTLLDVRRDGSLEFSEFLTFYYILESYHRHVSNSNTAPPNHQQMGISYHQAINSDGSLQHYAAAFNPVALFQAPPNHQQTELAITSQSIQMEAFNIMQPPSIRWLCFRHHQTTSRRELAITNQSIQMEAFHYAAAFNPMALFQAPTKPPADGN</sequence>
<accession>A0A8K0MRQ0</accession>
<organism evidence="2 3">
    <name type="scientific">Rhamnella rubrinervis</name>
    <dbReference type="NCBI Taxonomy" id="2594499"/>
    <lineage>
        <taxon>Eukaryota</taxon>
        <taxon>Viridiplantae</taxon>
        <taxon>Streptophyta</taxon>
        <taxon>Embryophyta</taxon>
        <taxon>Tracheophyta</taxon>
        <taxon>Spermatophyta</taxon>
        <taxon>Magnoliopsida</taxon>
        <taxon>eudicotyledons</taxon>
        <taxon>Gunneridae</taxon>
        <taxon>Pentapetalae</taxon>
        <taxon>rosids</taxon>
        <taxon>fabids</taxon>
        <taxon>Rosales</taxon>
        <taxon>Rhamnaceae</taxon>
        <taxon>rhamnoid group</taxon>
        <taxon>Rhamneae</taxon>
        <taxon>Rhamnella</taxon>
    </lineage>
</organism>
<evidence type="ECO:0000259" key="1">
    <source>
        <dbReference type="PROSITE" id="PS50222"/>
    </source>
</evidence>
<name>A0A8K0MRQ0_9ROSA</name>
<dbReference type="OrthoDB" id="8785703at2759"/>
<keyword evidence="3" id="KW-1185">Reference proteome</keyword>
<dbReference type="InterPro" id="IPR011992">
    <property type="entry name" value="EF-hand-dom_pair"/>
</dbReference>
<dbReference type="Pfam" id="PF13202">
    <property type="entry name" value="EF-hand_5"/>
    <property type="match status" value="1"/>
</dbReference>
<dbReference type="Gene3D" id="1.10.238.10">
    <property type="entry name" value="EF-hand"/>
    <property type="match status" value="1"/>
</dbReference>
<evidence type="ECO:0000313" key="2">
    <source>
        <dbReference type="EMBL" id="KAF3456127.1"/>
    </source>
</evidence>
<dbReference type="InterPro" id="IPR002048">
    <property type="entry name" value="EF_hand_dom"/>
</dbReference>
<proteinExistence type="predicted"/>
<dbReference type="AlphaFoldDB" id="A0A8K0MRQ0"/>
<protein>
    <recommendedName>
        <fullName evidence="1">EF-hand domain-containing protein</fullName>
    </recommendedName>
</protein>
<reference evidence="2" key="1">
    <citation type="submission" date="2020-03" db="EMBL/GenBank/DDBJ databases">
        <title>A high-quality chromosome-level genome assembly of a woody plant with both climbing and erect habits, Rhamnella rubrinervis.</title>
        <authorList>
            <person name="Lu Z."/>
            <person name="Yang Y."/>
            <person name="Zhu X."/>
            <person name="Sun Y."/>
        </authorList>
    </citation>
    <scope>NUCLEOTIDE SEQUENCE</scope>
    <source>
        <strain evidence="2">BYM</strain>
        <tissue evidence="2">Leaf</tissue>
    </source>
</reference>
<feature type="domain" description="EF-hand" evidence="1">
    <location>
        <begin position="21"/>
        <end position="56"/>
    </location>
</feature>